<dbReference type="EMBL" id="GL764029">
    <property type="protein sequence ID" value="EFZ18667.1"/>
    <property type="molecule type" value="Genomic_DNA"/>
</dbReference>
<protein>
    <submittedName>
        <fullName evidence="1">Uncharacterized protein</fullName>
    </submittedName>
</protein>
<sequence>MKTTTLLVFCRWKIINKSFLVERNIQGNVKYNHFLMYLDNQRFWINSYLTFIFKIKNKFFETEDYLFNNLL</sequence>
<reference evidence="1" key="1">
    <citation type="journal article" date="2011" name="Proc. Natl. Acad. Sci. U.S.A.">
        <title>The genome of the fire ant Solenopsis invicta.</title>
        <authorList>
            <person name="Wurm Y."/>
            <person name="Wang J."/>
            <person name="Riba-Grognuz O."/>
            <person name="Corona M."/>
            <person name="Nygaard S."/>
            <person name="Hunt B.G."/>
            <person name="Ingram K.K."/>
            <person name="Falquet L."/>
            <person name="Nipitwattanaphon M."/>
            <person name="Gotzek D."/>
            <person name="Dijkstra M.B."/>
            <person name="Oettler J."/>
            <person name="Comtesse F."/>
            <person name="Shih C.J."/>
            <person name="Wu W.J."/>
            <person name="Yang C.C."/>
            <person name="Thomas J."/>
            <person name="Beaudoing E."/>
            <person name="Pradervand S."/>
            <person name="Flegel V."/>
            <person name="Cook E.D."/>
            <person name="Fabbretti R."/>
            <person name="Stockinger H."/>
            <person name="Long L."/>
            <person name="Farmerie W.G."/>
            <person name="Oakey J."/>
            <person name="Boomsma J.J."/>
            <person name="Pamilo P."/>
            <person name="Yi S.V."/>
            <person name="Heinze J."/>
            <person name="Goodisman M.A."/>
            <person name="Farinelli L."/>
            <person name="Harshman K."/>
            <person name="Hulo N."/>
            <person name="Cerutti L."/>
            <person name="Xenarios I."/>
            <person name="Shoemaker D."/>
            <person name="Keller L."/>
        </authorList>
    </citation>
    <scope>NUCLEOTIDE SEQUENCE [LARGE SCALE GENOMIC DNA]</scope>
</reference>
<organism>
    <name type="scientific">Solenopsis invicta</name>
    <name type="common">Red imported fire ant</name>
    <name type="synonym">Solenopsis wagneri</name>
    <dbReference type="NCBI Taxonomy" id="13686"/>
    <lineage>
        <taxon>Eukaryota</taxon>
        <taxon>Metazoa</taxon>
        <taxon>Ecdysozoa</taxon>
        <taxon>Arthropoda</taxon>
        <taxon>Hexapoda</taxon>
        <taxon>Insecta</taxon>
        <taxon>Pterygota</taxon>
        <taxon>Neoptera</taxon>
        <taxon>Endopterygota</taxon>
        <taxon>Hymenoptera</taxon>
        <taxon>Apocrita</taxon>
        <taxon>Aculeata</taxon>
        <taxon>Formicoidea</taxon>
        <taxon>Formicidae</taxon>
        <taxon>Myrmicinae</taxon>
        <taxon>Solenopsis</taxon>
    </lineage>
</organism>
<evidence type="ECO:0000313" key="1">
    <source>
        <dbReference type="EMBL" id="EFZ18667.1"/>
    </source>
</evidence>
<accession>E9IL88</accession>
<proteinExistence type="predicted"/>
<feature type="non-terminal residue" evidence="1">
    <location>
        <position position="71"/>
    </location>
</feature>
<dbReference type="AlphaFoldDB" id="E9IL88"/>
<name>E9IL88_SOLIN</name>
<gene>
    <name evidence="1" type="ORF">SINV_10572</name>
</gene>
<dbReference type="HOGENOM" id="CLU_2743219_0_0_1"/>